<dbReference type="SUPFAM" id="SSF53756">
    <property type="entry name" value="UDP-Glycosyltransferase/glycogen phosphorylase"/>
    <property type="match status" value="1"/>
</dbReference>
<organism evidence="5 6">
    <name type="scientific">Suicoccus acidiformans</name>
    <dbReference type="NCBI Taxonomy" id="2036206"/>
    <lineage>
        <taxon>Bacteria</taxon>
        <taxon>Bacillati</taxon>
        <taxon>Bacillota</taxon>
        <taxon>Bacilli</taxon>
        <taxon>Lactobacillales</taxon>
        <taxon>Aerococcaceae</taxon>
        <taxon>Suicoccus</taxon>
    </lineage>
</organism>
<dbReference type="GO" id="GO:0016757">
    <property type="term" value="F:glycosyltransferase activity"/>
    <property type="evidence" value="ECO:0007669"/>
    <property type="project" value="UniProtKB-KW"/>
</dbReference>
<protein>
    <submittedName>
        <fullName evidence="5">Uncharacterized protein</fullName>
    </submittedName>
</protein>
<gene>
    <name evidence="5" type="ORF">CL176_06675</name>
</gene>
<evidence type="ECO:0000259" key="3">
    <source>
        <dbReference type="Pfam" id="PF00534"/>
    </source>
</evidence>
<accession>A0A347WKV0</accession>
<dbReference type="Proteomes" id="UP000263232">
    <property type="component" value="Chromosome"/>
</dbReference>
<dbReference type="PANTHER" id="PTHR12526">
    <property type="entry name" value="GLYCOSYLTRANSFERASE"/>
    <property type="match status" value="1"/>
</dbReference>
<name>A0A347WKV0_9LACT</name>
<dbReference type="InterPro" id="IPR054396">
    <property type="entry name" value="GtfA_EBD"/>
</dbReference>
<dbReference type="Pfam" id="PF22145">
    <property type="entry name" value="GtfA_EBD"/>
    <property type="match status" value="1"/>
</dbReference>
<dbReference type="KEGG" id="abae:CL176_06675"/>
<evidence type="ECO:0000313" key="5">
    <source>
        <dbReference type="EMBL" id="AXY25707.1"/>
    </source>
</evidence>
<evidence type="ECO:0000313" key="6">
    <source>
        <dbReference type="Proteomes" id="UP000263232"/>
    </source>
</evidence>
<dbReference type="OrthoDB" id="9765175at2"/>
<keyword evidence="6" id="KW-1185">Reference proteome</keyword>
<dbReference type="Pfam" id="PF00534">
    <property type="entry name" value="Glycos_transf_1"/>
    <property type="match status" value="1"/>
</dbReference>
<reference evidence="5 6" key="1">
    <citation type="submission" date="2017-09" db="EMBL/GenBank/DDBJ databases">
        <title>Complete genome sequence of Oxytococcus suis strain ZY16052.</title>
        <authorList>
            <person name="Li F."/>
        </authorList>
    </citation>
    <scope>NUCLEOTIDE SEQUENCE [LARGE SCALE GENOMIC DNA]</scope>
    <source>
        <strain evidence="5 6">ZY16052</strain>
    </source>
</reference>
<feature type="domain" description="GtfA extended beta-sheet meander" evidence="4">
    <location>
        <begin position="101"/>
        <end position="187"/>
    </location>
</feature>
<dbReference type="InterPro" id="IPR001296">
    <property type="entry name" value="Glyco_trans_1"/>
</dbReference>
<evidence type="ECO:0000259" key="4">
    <source>
        <dbReference type="Pfam" id="PF22145"/>
    </source>
</evidence>
<dbReference type="Gene3D" id="3.40.50.2000">
    <property type="entry name" value="Glycogen Phosphorylase B"/>
    <property type="match status" value="2"/>
</dbReference>
<dbReference type="EMBL" id="CP023434">
    <property type="protein sequence ID" value="AXY25707.1"/>
    <property type="molecule type" value="Genomic_DNA"/>
</dbReference>
<keyword evidence="2" id="KW-0808">Transferase</keyword>
<dbReference type="RefSeq" id="WP_118990609.1">
    <property type="nucleotide sequence ID" value="NZ_CP023434.1"/>
</dbReference>
<keyword evidence="1" id="KW-0328">Glycosyltransferase</keyword>
<dbReference type="PANTHER" id="PTHR12526:SF629">
    <property type="entry name" value="TEICHURONIC ACID BIOSYNTHESIS GLYCOSYLTRANSFERASE TUAH-RELATED"/>
    <property type="match status" value="1"/>
</dbReference>
<dbReference type="AlphaFoldDB" id="A0A347WKV0"/>
<feature type="domain" description="Glycosyl transferase family 1" evidence="3">
    <location>
        <begin position="323"/>
        <end position="466"/>
    </location>
</feature>
<sequence>MTVYHLNTTLERKGSSVDHSQAYRANLLRQLGIPAKFIFTPWFVRGNLVENAQSYGFEADELLWLYNYFTDVSLAKSSTQVADILPQIPYDLSLREETVEFVRYHEPEAQVLVTFFKALDERFINAVEYVYQGNLVLKEHFTYTQTITEYFQTVDGVPVSRLRHFLNEDGSVAYEEHRTEDGSVFHVRGDVIYGVNEFIAYMLADLELSREDLFVLDRSKRLGPIVTETVRRTGGRVAAMLHAEHYVAQYTDAHHILWHEQYEYPLNQPDMYDFLIVQSAAQESLIKAQQMYYLGHSSKILRGRAGSLDQLRRPETGRKSYSLMTASPLAPEKHVDWVIRAVVQAKETVPELTLDIYGSGAEELRLKALVEELGAEDFVHFQGQVDATELYQTYEAFVSGTTSECFPLAFMEALGSGLPIIGLDMPYGADLFIKPEQSGFAVPLAPDEADTIAHLAQAIVQLFTQEDLADVRERAYRAGEDFLTEVSQEEWRQIAEEGL</sequence>
<evidence type="ECO:0000256" key="2">
    <source>
        <dbReference type="ARBA" id="ARBA00022679"/>
    </source>
</evidence>
<proteinExistence type="predicted"/>
<evidence type="ECO:0000256" key="1">
    <source>
        <dbReference type="ARBA" id="ARBA00022676"/>
    </source>
</evidence>